<evidence type="ECO:0000256" key="8">
    <source>
        <dbReference type="ARBA" id="ARBA00061661"/>
    </source>
</evidence>
<feature type="compositionally biased region" description="Polar residues" evidence="11">
    <location>
        <begin position="164"/>
        <end position="177"/>
    </location>
</feature>
<dbReference type="SUPFAM" id="SSF47923">
    <property type="entry name" value="Ypt/Rab-GAP domain of gyp1p"/>
    <property type="match status" value="2"/>
</dbReference>
<feature type="region of interest" description="Disordered" evidence="11">
    <location>
        <begin position="288"/>
        <end position="363"/>
    </location>
</feature>
<reference evidence="13" key="1">
    <citation type="journal article" date="2020" name="Stud. Mycol.">
        <title>101 Dothideomycetes genomes: a test case for predicting lifestyles and emergence of pathogens.</title>
        <authorList>
            <person name="Haridas S."/>
            <person name="Albert R."/>
            <person name="Binder M."/>
            <person name="Bloem J."/>
            <person name="Labutti K."/>
            <person name="Salamov A."/>
            <person name="Andreopoulos B."/>
            <person name="Baker S."/>
            <person name="Barry K."/>
            <person name="Bills G."/>
            <person name="Bluhm B."/>
            <person name="Cannon C."/>
            <person name="Castanera R."/>
            <person name="Culley D."/>
            <person name="Daum C."/>
            <person name="Ezra D."/>
            <person name="Gonzalez J."/>
            <person name="Henrissat B."/>
            <person name="Kuo A."/>
            <person name="Liang C."/>
            <person name="Lipzen A."/>
            <person name="Lutzoni F."/>
            <person name="Magnuson J."/>
            <person name="Mondo S."/>
            <person name="Nolan M."/>
            <person name="Ohm R."/>
            <person name="Pangilinan J."/>
            <person name="Park H.-J."/>
            <person name="Ramirez L."/>
            <person name="Alfaro M."/>
            <person name="Sun H."/>
            <person name="Tritt A."/>
            <person name="Yoshinaga Y."/>
            <person name="Zwiers L.-H."/>
            <person name="Turgeon B."/>
            <person name="Goodwin S."/>
            <person name="Spatafora J."/>
            <person name="Crous P."/>
            <person name="Grigoriev I."/>
        </authorList>
    </citation>
    <scope>NUCLEOTIDE SEQUENCE</scope>
    <source>
        <strain evidence="13">Tuck. ex Michener</strain>
    </source>
</reference>
<accession>A0A6A6H5U3</accession>
<feature type="coiled-coil region" evidence="10">
    <location>
        <begin position="827"/>
        <end position="904"/>
    </location>
</feature>
<evidence type="ECO:0000256" key="2">
    <source>
        <dbReference type="ARBA" id="ARBA00022448"/>
    </source>
</evidence>
<feature type="compositionally biased region" description="Polar residues" evidence="11">
    <location>
        <begin position="306"/>
        <end position="316"/>
    </location>
</feature>
<dbReference type="InterPro" id="IPR050302">
    <property type="entry name" value="Rab_GAP_TBC_domain"/>
</dbReference>
<dbReference type="SMART" id="SM00164">
    <property type="entry name" value="TBC"/>
    <property type="match status" value="1"/>
</dbReference>
<dbReference type="AlphaFoldDB" id="A0A6A6H5U3"/>
<protein>
    <recommendedName>
        <fullName evidence="9">GTPase-activating protein GYP5</fullName>
    </recommendedName>
</protein>
<keyword evidence="3" id="KW-0343">GTPase activation</keyword>
<evidence type="ECO:0000256" key="4">
    <source>
        <dbReference type="ARBA" id="ARBA00022490"/>
    </source>
</evidence>
<feature type="compositionally biased region" description="Low complexity" evidence="11">
    <location>
        <begin position="36"/>
        <end position="51"/>
    </location>
</feature>
<evidence type="ECO:0000256" key="11">
    <source>
        <dbReference type="SAM" id="MobiDB-lite"/>
    </source>
</evidence>
<dbReference type="PROSITE" id="PS50086">
    <property type="entry name" value="TBC_RABGAP"/>
    <property type="match status" value="1"/>
</dbReference>
<feature type="compositionally biased region" description="Polar residues" evidence="11">
    <location>
        <begin position="23"/>
        <end position="35"/>
    </location>
</feature>
<evidence type="ECO:0000256" key="1">
    <source>
        <dbReference type="ARBA" id="ARBA00004496"/>
    </source>
</evidence>
<feature type="compositionally biased region" description="Low complexity" evidence="11">
    <location>
        <begin position="470"/>
        <end position="486"/>
    </location>
</feature>
<dbReference type="Gene3D" id="1.10.8.270">
    <property type="entry name" value="putative rabgap domain of human tbc1 domain family member 14 like domains"/>
    <property type="match status" value="1"/>
</dbReference>
<keyword evidence="4" id="KW-0963">Cytoplasm</keyword>
<evidence type="ECO:0000256" key="5">
    <source>
        <dbReference type="ARBA" id="ARBA00022892"/>
    </source>
</evidence>
<feature type="region of interest" description="Disordered" evidence="11">
    <location>
        <begin position="1"/>
        <end position="276"/>
    </location>
</feature>
<feature type="domain" description="Rab-GAP TBC" evidence="12">
    <location>
        <begin position="410"/>
        <end position="677"/>
    </location>
</feature>
<dbReference type="GO" id="GO:0015031">
    <property type="term" value="P:protein transport"/>
    <property type="evidence" value="ECO:0007669"/>
    <property type="project" value="UniProtKB-KW"/>
</dbReference>
<evidence type="ECO:0000256" key="10">
    <source>
        <dbReference type="SAM" id="Coils"/>
    </source>
</evidence>
<feature type="compositionally biased region" description="Polar residues" evidence="11">
    <location>
        <begin position="238"/>
        <end position="251"/>
    </location>
</feature>
<feature type="compositionally biased region" description="Polar residues" evidence="11">
    <location>
        <begin position="112"/>
        <end position="132"/>
    </location>
</feature>
<feature type="compositionally biased region" description="Polar residues" evidence="11">
    <location>
        <begin position="445"/>
        <end position="462"/>
    </location>
</feature>
<dbReference type="GO" id="GO:0005096">
    <property type="term" value="F:GTPase activator activity"/>
    <property type="evidence" value="ECO:0007669"/>
    <property type="project" value="UniProtKB-KW"/>
</dbReference>
<dbReference type="PANTHER" id="PTHR47219">
    <property type="entry name" value="RAB GTPASE-ACTIVATING PROTEIN 1-LIKE"/>
    <property type="match status" value="1"/>
</dbReference>
<dbReference type="InterPro" id="IPR035969">
    <property type="entry name" value="Rab-GAP_TBC_sf"/>
</dbReference>
<dbReference type="FunFam" id="1.10.472.80:FF:000044">
    <property type="entry name" value="GTPase-activating protein GYP5"/>
    <property type="match status" value="1"/>
</dbReference>
<feature type="compositionally biased region" description="Polar residues" evidence="11">
    <location>
        <begin position="335"/>
        <end position="345"/>
    </location>
</feature>
<sequence>MDRADSTQSSDRENDTFEDAHDTTSTSTSRAQSPASRSLISGRRGSSSSTTRHSREPSRLRLSLNGDSVEDTEDQYTNGDRSLEESVKDMDETPADLKTEGQIAGSPPLTAKSFSMESMQSVPLNSGKSTAGTDKGAGWPLSSPSTSSPNNPAKEPPKLPPREPSSSRIQGLSQKFENSYPPPPSAPLKPQPSPSQPAAPSRKFTTPFAWFSRNSDTGDKRTASPPLPSEKNHERRGTTSSVATMGSNPEVTVSKGENGQEGTGGQNRANRTSLKDRFKLLRMQEEAGIDTFNEDGSPKNIENGEITGTRQRSGSVVNPGRSPKMTNGEKDGETSAPSMARNASSPGRLPRRGTINSSLLPGTAAGIAEGPAAEDAEPVDWDLWQSVVYEGPAAVARTSADELNHAIASGIPQAIRGVVWQVLAQSKNDDLEDVYRELSSRTVDNNQVVVNGRKTSNPSVNGTKEKDSHTSSASSIRSGSSTPATSTMTGSPPPSNDSNNAESVAKLQASLAAENRKKTKDDAAALVKLEKTIKRDMGARTSFSKYLMSAGLQDGLFNVCKAYALFDEGVGYAQGINFISMPLLFNMPEEEAFCLLVRLMNNYHLRDLFIQDMPGLHLHLYQFERLLEDFEPALCCHLNRRGVKPELYATQWFLTLFAYRFPLQLVLRVYDLILSDGLEGAILKFGIVLMQKNTSTLMQMKEMSTLTTFLKERIFDVYIDKAPSANSLLESGFFGSAGGIDKEVYRANELVQDACSVNITTEMLKQYAAEWEELQRAAREREAELEGLRGSNASLSLKVRGLEERVEKNDTEHVQIASDLVRTKVDNEQLADDNESLRGQVEELRKLVEKQPEEVEERLKSEMERIMARNMEVQNENRALEEQMAEMEKDLVETKMGYAQLNAEFEDMKQRWSSLQSMLNNPAKKSPT</sequence>
<keyword evidence="14" id="KW-1185">Reference proteome</keyword>
<dbReference type="InterPro" id="IPR000195">
    <property type="entry name" value="Rab-GAP-TBC_dom"/>
</dbReference>
<dbReference type="Pfam" id="PF23436">
    <property type="entry name" value="RabGap-TBC_2"/>
    <property type="match status" value="1"/>
</dbReference>
<evidence type="ECO:0000259" key="12">
    <source>
        <dbReference type="PROSITE" id="PS50086"/>
    </source>
</evidence>
<keyword evidence="5" id="KW-0931">ER-Golgi transport</keyword>
<feature type="compositionally biased region" description="Basic and acidic residues" evidence="11">
    <location>
        <begin position="81"/>
        <end position="99"/>
    </location>
</feature>
<gene>
    <name evidence="13" type="ORF">EV356DRAFT_577744</name>
</gene>
<comment type="subcellular location">
    <subcellularLocation>
        <location evidence="1">Cytoplasm</location>
    </subcellularLocation>
</comment>
<feature type="compositionally biased region" description="Pro residues" evidence="11">
    <location>
        <begin position="180"/>
        <end position="197"/>
    </location>
</feature>
<evidence type="ECO:0000313" key="14">
    <source>
        <dbReference type="Proteomes" id="UP000800092"/>
    </source>
</evidence>
<proteinExistence type="inferred from homology"/>
<name>A0A6A6H5U3_VIRVR</name>
<feature type="compositionally biased region" description="Basic and acidic residues" evidence="11">
    <location>
        <begin position="1"/>
        <end position="22"/>
    </location>
</feature>
<feature type="region of interest" description="Disordered" evidence="11">
    <location>
        <begin position="445"/>
        <end position="503"/>
    </location>
</feature>
<dbReference type="OrthoDB" id="295078at2759"/>
<dbReference type="PANTHER" id="PTHR47219:SF9">
    <property type="entry name" value="GTPASE ACTIVATING PROTEIN AND CENTROSOME-ASSOCIATED, ISOFORM B"/>
    <property type="match status" value="1"/>
</dbReference>
<dbReference type="GO" id="GO:0016192">
    <property type="term" value="P:vesicle-mediated transport"/>
    <property type="evidence" value="ECO:0007669"/>
    <property type="project" value="UniProtKB-KW"/>
</dbReference>
<dbReference type="Gene3D" id="1.10.472.80">
    <property type="entry name" value="Ypt/Rab-GAP domain of gyp1p, domain 3"/>
    <property type="match status" value="1"/>
</dbReference>
<dbReference type="GO" id="GO:0005737">
    <property type="term" value="C:cytoplasm"/>
    <property type="evidence" value="ECO:0007669"/>
    <property type="project" value="UniProtKB-SubCell"/>
</dbReference>
<dbReference type="EMBL" id="ML991808">
    <property type="protein sequence ID" value="KAF2233307.1"/>
    <property type="molecule type" value="Genomic_DNA"/>
</dbReference>
<evidence type="ECO:0000256" key="3">
    <source>
        <dbReference type="ARBA" id="ARBA00022468"/>
    </source>
</evidence>
<evidence type="ECO:0000313" key="13">
    <source>
        <dbReference type="EMBL" id="KAF2233307.1"/>
    </source>
</evidence>
<dbReference type="Gene3D" id="1.10.10.750">
    <property type="entry name" value="Ypt/Rab-GAP domain of gyp1p, domain 1"/>
    <property type="match status" value="1"/>
</dbReference>
<keyword evidence="6" id="KW-0653">Protein transport</keyword>
<evidence type="ECO:0000256" key="9">
    <source>
        <dbReference type="ARBA" id="ARBA00072088"/>
    </source>
</evidence>
<keyword evidence="7 10" id="KW-0175">Coiled coil</keyword>
<evidence type="ECO:0000256" key="7">
    <source>
        <dbReference type="ARBA" id="ARBA00023054"/>
    </source>
</evidence>
<keyword evidence="2" id="KW-0813">Transport</keyword>
<comment type="similarity">
    <text evidence="8">Belongs to the GYP5 family.</text>
</comment>
<organism evidence="13 14">
    <name type="scientific">Viridothelium virens</name>
    <name type="common">Speckled blister lichen</name>
    <name type="synonym">Trypethelium virens</name>
    <dbReference type="NCBI Taxonomy" id="1048519"/>
    <lineage>
        <taxon>Eukaryota</taxon>
        <taxon>Fungi</taxon>
        <taxon>Dikarya</taxon>
        <taxon>Ascomycota</taxon>
        <taxon>Pezizomycotina</taxon>
        <taxon>Dothideomycetes</taxon>
        <taxon>Dothideomycetes incertae sedis</taxon>
        <taxon>Trypetheliales</taxon>
        <taxon>Trypetheliaceae</taxon>
        <taxon>Viridothelium</taxon>
    </lineage>
</organism>
<dbReference type="Proteomes" id="UP000800092">
    <property type="component" value="Unassembled WGS sequence"/>
</dbReference>
<feature type="compositionally biased region" description="Low complexity" evidence="11">
    <location>
        <begin position="140"/>
        <end position="152"/>
    </location>
</feature>
<evidence type="ECO:0000256" key="6">
    <source>
        <dbReference type="ARBA" id="ARBA00022927"/>
    </source>
</evidence>